<name>A0A6C0E931_9ZZZZ</name>
<dbReference type="EMBL" id="MN739773">
    <property type="protein sequence ID" value="QHT25636.1"/>
    <property type="molecule type" value="Genomic_DNA"/>
</dbReference>
<feature type="domain" description="Major capsid protein N-terminal" evidence="2">
    <location>
        <begin position="1252"/>
        <end position="1383"/>
    </location>
</feature>
<organism evidence="3">
    <name type="scientific">viral metagenome</name>
    <dbReference type="NCBI Taxonomy" id="1070528"/>
    <lineage>
        <taxon>unclassified sequences</taxon>
        <taxon>metagenomes</taxon>
        <taxon>organismal metagenomes</taxon>
    </lineage>
</organism>
<dbReference type="GO" id="GO:0005198">
    <property type="term" value="F:structural molecule activity"/>
    <property type="evidence" value="ECO:0007669"/>
    <property type="project" value="InterPro"/>
</dbReference>
<dbReference type="Pfam" id="PF04451">
    <property type="entry name" value="Capsid_NCLDV"/>
    <property type="match status" value="1"/>
</dbReference>
<dbReference type="InterPro" id="IPR007542">
    <property type="entry name" value="MCP_C"/>
</dbReference>
<evidence type="ECO:0008006" key="4">
    <source>
        <dbReference type="Google" id="ProtNLM"/>
    </source>
</evidence>
<evidence type="ECO:0000259" key="1">
    <source>
        <dbReference type="Pfam" id="PF04451"/>
    </source>
</evidence>
<feature type="domain" description="Major capsid protein C-terminal" evidence="1">
    <location>
        <begin position="1414"/>
        <end position="1605"/>
    </location>
</feature>
<dbReference type="Pfam" id="PF16903">
    <property type="entry name" value="Capsid_N"/>
    <property type="match status" value="1"/>
</dbReference>
<protein>
    <recommendedName>
        <fullName evidence="4">Major capsid protein C-terminal domain-containing protein</fullName>
    </recommendedName>
</protein>
<reference evidence="3" key="1">
    <citation type="journal article" date="2020" name="Nature">
        <title>Giant virus diversity and host interactions through global metagenomics.</title>
        <authorList>
            <person name="Schulz F."/>
            <person name="Roux S."/>
            <person name="Paez-Espino D."/>
            <person name="Jungbluth S."/>
            <person name="Walsh D.A."/>
            <person name="Denef V.J."/>
            <person name="McMahon K.D."/>
            <person name="Konstantinidis K.T."/>
            <person name="Eloe-Fadrosh E.A."/>
            <person name="Kyrpides N.C."/>
            <person name="Woyke T."/>
        </authorList>
    </citation>
    <scope>NUCLEOTIDE SEQUENCE</scope>
    <source>
        <strain evidence="3">GVMAG-M-3300023179-27</strain>
    </source>
</reference>
<dbReference type="Gene3D" id="2.70.9.10">
    <property type="entry name" value="Adenovirus Type 2 Hexon, domain 4"/>
    <property type="match status" value="1"/>
</dbReference>
<sequence>MTGGILQLVATGIESLYLSDNAQITMFKTVYRRHTNFSISTHTTKLKLKKLGDTIRHKIEKIGDFLYKLYVSFEVPEPDLIFESPTVEKIASELEKYGIIWDYVEDGFNKKELITSTIYNTNIKPLIYERIKSLTVEYNLYIENLRDVNVDYTTYNDNMSAINQMIRASLTNLQLDLSVAIDSCNEILTALDDVDPYPTSLADDINTIITLCSSDNILLYLNNIKTLLGTNIEFPTVIEFNVEFIGVLLFNIQNELDLIPKTNESNEITDDLANIESKISTLVDDFNYVLNTFIYDNNVLSQKAILETKFNYLYDLFPDLMIHENQDQNTINKMILFNALIAYKNDIVTYEPLVNNDIYDASDIKNIMYNKYLNSIVKGFDIGDYEYTTDTITDTFDPSAESTDDNFTELYNNKIFYHVIDFGRYNVSESDIGNPTKQYFTGVINNGYFDEDGTSIDYTNLDGYKIYLRFISSIADNYSILTSTNNLNIVQQNLISNILWNERRNYQQMINILSFLTNTNFGNSSHYRIGYYKRFTSINSNVVSNSTIFNSLVGSSVTNLDDNMTSVLNLGKLSGEPQTGVTQFFTNDVLTNITKMSANNQDSLDTAIYGDYFNDFNLWKRLVIDNQPMITILNNSVTALYTQSVNFYNYLISLGDSCKKRMAIMNYLPLLVIRDIPTMLYDYLNENTIALSNEDHTEDEETLTANLRDYFDYRDPDQRGLAVGAAGADLFKKSLYSAILEYVMFYYDDDLTDYVLVDKEYIKTIGSTYTSASTDYLILSLFRPENTMTVDSFENVLPILGIVEQFRKELKLHINDFITAYSIDNTGDQASDLIAEIFDNIVDCFIKSQLPFYSSYVNNGYSLYNIDNIVTTSTITTPRYCDAMSSIWYNINKQMIRNYNDLFNNYLLSRSYYKNTLGATVLENFIKFKNIITESPYSIEYYDSDNPYPTTIYTTSDAPVSSEGFDFYRLRTADGEPYNTVKININHMIQHYEKITKRYAGLNNILNIKNILLNKKTYQYEYVNVITSYITTLMSDYASNTTNPSTANSILTTTKSYIDQNYKNAMDVIKGTFTSLIEKSINDIINIGMSTVNPYTYTQSFTSSFDTNVLSNLNNWWESNRTSTSFLGSPNAGDLLTSITDNIDSVKLFAEKNINIMYNNYSTRLDILNYVICSLVSLTDFKIFVDLLPNSISLYDYKNSLKTYLDTQIQNDDAIIKEISVVGDTVINNGYSYPLYSFNNPNTTDDNKERNFNITYPNSNLDTMILRFIANENPQYAWVRELANKIIKKVTFECDGIVYDEYNSDLLHMNHVITANKNHEYGYRMTVGDDDDTHAISNYKRPTETFYVELPFWFGRDIGNALPLINTIHSDMYIIIETSDLDEILYKEIGCSFRHKFKIKTNLISEYIYIDDDERMKIAQSKLEYLIETHQHSGTIVYEAKDFKNNTLHTKLYFSDPCKYLLWTTKVRSRIPNEVDKIDWTYNGYRLRDDDGRLTIVKPTSDKIKIQFDGIDREGIKDKGFYSTLQPFNRGVSSLNDGEFMYIYSLFPLLLQPSGHASLSYIHDFTVVDQFNEKTVKDIEDNNLIVIKDYWVKTYKIIRIMSGIMAPAFINI</sequence>
<proteinExistence type="predicted"/>
<evidence type="ECO:0000259" key="2">
    <source>
        <dbReference type="Pfam" id="PF16903"/>
    </source>
</evidence>
<dbReference type="InterPro" id="IPR016112">
    <property type="entry name" value="VP_dsDNA_II"/>
</dbReference>
<dbReference type="InterPro" id="IPR031654">
    <property type="entry name" value="Capsid_N"/>
</dbReference>
<accession>A0A6C0E931</accession>
<dbReference type="InterPro" id="IPR038519">
    <property type="entry name" value="MCP_C_sf"/>
</dbReference>
<dbReference type="SUPFAM" id="SSF49749">
    <property type="entry name" value="Group II dsDNA viruses VP"/>
    <property type="match status" value="3"/>
</dbReference>
<evidence type="ECO:0000313" key="3">
    <source>
        <dbReference type="EMBL" id="QHT25636.1"/>
    </source>
</evidence>
<dbReference type="Gene3D" id="2.70.9.20">
    <property type="entry name" value="Major capsid protein Vp54"/>
    <property type="match status" value="1"/>
</dbReference>